<evidence type="ECO:0000313" key="1">
    <source>
        <dbReference type="EMBL" id="CAG8781047.1"/>
    </source>
</evidence>
<proteinExistence type="predicted"/>
<dbReference type="Proteomes" id="UP000789920">
    <property type="component" value="Unassembled WGS sequence"/>
</dbReference>
<evidence type="ECO:0000313" key="2">
    <source>
        <dbReference type="Proteomes" id="UP000789920"/>
    </source>
</evidence>
<accession>A0ACA9R7V2</accession>
<protein>
    <submittedName>
        <fullName evidence="1">31219_t:CDS:1</fullName>
    </submittedName>
</protein>
<sequence length="296" mass="34053">MYVTELESMIPDIAQRYTNIHEESLALALEVSNINISNYNCDINNNQTNDYESIDELSDDTMSDDLDSCGIHDFKSADTNVDSIKPEIHKIHRANNFKNLSKNKMVTPILCKRKWEVITVDTSIHLFIEPYSKLMFSLQEHHVEEDSQRACHLIEMLKCIVADALQDHADQRLHFAATTLKALKKKEKLGNKNIGWLTFPVFFEDLFKKKSNYYDLDVITVVTVISAVFLYKPTPFCGLGKFERNRFECHKDNIVAIAKTTYKFNRILSLAHDPSEDEVNQVQLHIGLVNAMTIHL</sequence>
<organism evidence="1 2">
    <name type="scientific">Racocetra persica</name>
    <dbReference type="NCBI Taxonomy" id="160502"/>
    <lineage>
        <taxon>Eukaryota</taxon>
        <taxon>Fungi</taxon>
        <taxon>Fungi incertae sedis</taxon>
        <taxon>Mucoromycota</taxon>
        <taxon>Glomeromycotina</taxon>
        <taxon>Glomeromycetes</taxon>
        <taxon>Diversisporales</taxon>
        <taxon>Gigasporaceae</taxon>
        <taxon>Racocetra</taxon>
    </lineage>
</organism>
<dbReference type="EMBL" id="CAJVQC010045288">
    <property type="protein sequence ID" value="CAG8781047.1"/>
    <property type="molecule type" value="Genomic_DNA"/>
</dbReference>
<reference evidence="1" key="1">
    <citation type="submission" date="2021-06" db="EMBL/GenBank/DDBJ databases">
        <authorList>
            <person name="Kallberg Y."/>
            <person name="Tangrot J."/>
            <person name="Rosling A."/>
        </authorList>
    </citation>
    <scope>NUCLEOTIDE SEQUENCE</scope>
    <source>
        <strain evidence="1">MA461A</strain>
    </source>
</reference>
<name>A0ACA9R7V2_9GLOM</name>
<feature type="non-terminal residue" evidence="1">
    <location>
        <position position="296"/>
    </location>
</feature>
<comment type="caution">
    <text evidence="1">The sequence shown here is derived from an EMBL/GenBank/DDBJ whole genome shotgun (WGS) entry which is preliminary data.</text>
</comment>
<keyword evidence="2" id="KW-1185">Reference proteome</keyword>
<gene>
    <name evidence="1" type="ORF">RPERSI_LOCUS17586</name>
</gene>